<evidence type="ECO:0000256" key="1">
    <source>
        <dbReference type="ARBA" id="ARBA00004141"/>
    </source>
</evidence>
<dbReference type="SUPFAM" id="SSF111352">
    <property type="entry name" value="Ammonium transporter"/>
    <property type="match status" value="1"/>
</dbReference>
<dbReference type="RefSeq" id="WP_408869462.1">
    <property type="nucleotide sequence ID" value="NZ_CAMXCH010000001.1"/>
</dbReference>
<evidence type="ECO:0000256" key="6">
    <source>
        <dbReference type="ARBA" id="ARBA00023136"/>
    </source>
</evidence>
<feature type="transmembrane region" description="Helical" evidence="8">
    <location>
        <begin position="203"/>
        <end position="227"/>
    </location>
</feature>
<evidence type="ECO:0000256" key="7">
    <source>
        <dbReference type="ARBA" id="ARBA00023177"/>
    </source>
</evidence>
<organism evidence="10 11">
    <name type="scientific">Commensalibacter papalotli</name>
    <name type="common">ex Botero et al. 2024</name>
    <dbReference type="NCBI Taxonomy" id="2972766"/>
    <lineage>
        <taxon>Bacteria</taxon>
        <taxon>Pseudomonadati</taxon>
        <taxon>Pseudomonadota</taxon>
        <taxon>Alphaproteobacteria</taxon>
        <taxon>Acetobacterales</taxon>
        <taxon>Acetobacteraceae</taxon>
    </lineage>
</organism>
<comment type="similarity">
    <text evidence="2 8">Belongs to the ammonia transporter channel (TC 1.A.11.2) family.</text>
</comment>
<feature type="transmembrane region" description="Helical" evidence="8">
    <location>
        <begin position="404"/>
        <end position="429"/>
    </location>
</feature>
<keyword evidence="5 8" id="KW-1133">Transmembrane helix</keyword>
<name>A0ABM9HLL0_9PROT</name>
<dbReference type="EMBL" id="CAMXCH010000001">
    <property type="protein sequence ID" value="CAI3932431.1"/>
    <property type="molecule type" value="Genomic_DNA"/>
</dbReference>
<feature type="transmembrane region" description="Helical" evidence="8">
    <location>
        <begin position="364"/>
        <end position="384"/>
    </location>
</feature>
<accession>A0ABM9HLL0</accession>
<evidence type="ECO:0000313" key="11">
    <source>
        <dbReference type="Proteomes" id="UP001154272"/>
    </source>
</evidence>
<keyword evidence="3 8" id="KW-0813">Transport</keyword>
<dbReference type="InterPro" id="IPR018047">
    <property type="entry name" value="Ammonium_transpt_CS"/>
</dbReference>
<dbReference type="Pfam" id="PF00909">
    <property type="entry name" value="Ammonium_transp"/>
    <property type="match status" value="1"/>
</dbReference>
<evidence type="ECO:0000256" key="3">
    <source>
        <dbReference type="ARBA" id="ARBA00022448"/>
    </source>
</evidence>
<comment type="caution">
    <text evidence="10">The sequence shown here is derived from an EMBL/GenBank/DDBJ whole genome shotgun (WGS) entry which is preliminary data.</text>
</comment>
<evidence type="ECO:0000256" key="8">
    <source>
        <dbReference type="RuleBase" id="RU362002"/>
    </source>
</evidence>
<feature type="transmembrane region" description="Helical" evidence="8">
    <location>
        <begin position="277"/>
        <end position="296"/>
    </location>
</feature>
<feature type="transmembrane region" description="Helical" evidence="8">
    <location>
        <begin position="45"/>
        <end position="68"/>
    </location>
</feature>
<evidence type="ECO:0000259" key="9">
    <source>
        <dbReference type="Pfam" id="PF00909"/>
    </source>
</evidence>
<dbReference type="NCBIfam" id="TIGR00836">
    <property type="entry name" value="amt"/>
    <property type="match status" value="1"/>
</dbReference>
<feature type="transmembrane region" description="Helical" evidence="8">
    <location>
        <begin position="80"/>
        <end position="99"/>
    </location>
</feature>
<dbReference type="PROSITE" id="PS01219">
    <property type="entry name" value="AMMONIUM_TRANSP"/>
    <property type="match status" value="1"/>
</dbReference>
<sequence length="457" mass="48151">MKGRIPKLTWLRSCFLVGLLFLIPMHAYGASVVSPALDTGDTAWMLVSAALVLMMTIPGLALFYAGMVRKKNVLATMMQSFSICCIISILWVVIGYSLVFTTGSPVIGNVSQFMLNGILDHYHFGIDKGFVLGADTAAPVMMTIPQSVYVVFQMTFIIISVAILVGSAAERIKFSALCIFCVLWGLLSYVPIAHWVWTSTGWLAALGAIDFAGGTVVHINAGVAGLVCALMLGKRIGFGKRDLSPHNVGYAVIGASLLWVGWFGFNAGSALGANGRAGMAMLVTQIAAASGGIGWMCIEWIKRKKPTVLGIVSGAVAGLVVITPAAGFVLPGPALLMGFIGGVSCFWSCSYLKHKLGYDDSLDAFGVHGIGGIIGAVLTGVFAFGPLSATEADPAGISASVGLVIAQIEAVVVTIIWSGSISWILLILIDKFIGLRVDQDAEREGLDMALHNEQINS</sequence>
<comment type="subcellular location">
    <subcellularLocation>
        <location evidence="8">Cell membrane</location>
        <topology evidence="8">Multi-pass membrane protein</topology>
    </subcellularLocation>
    <subcellularLocation>
        <location evidence="1">Membrane</location>
        <topology evidence="1">Multi-pass membrane protein</topology>
    </subcellularLocation>
</comment>
<feature type="transmembrane region" description="Helical" evidence="8">
    <location>
        <begin position="176"/>
        <end position="197"/>
    </location>
</feature>
<feature type="transmembrane region" description="Helical" evidence="8">
    <location>
        <begin position="334"/>
        <end position="352"/>
    </location>
</feature>
<feature type="transmembrane region" description="Helical" evidence="8">
    <location>
        <begin position="148"/>
        <end position="169"/>
    </location>
</feature>
<feature type="transmembrane region" description="Helical" evidence="8">
    <location>
        <begin position="308"/>
        <end position="328"/>
    </location>
</feature>
<dbReference type="Gene3D" id="1.10.3430.10">
    <property type="entry name" value="Ammonium transporter AmtB like domains"/>
    <property type="match status" value="1"/>
</dbReference>
<keyword evidence="6 8" id="KW-0472">Membrane</keyword>
<evidence type="ECO:0000256" key="5">
    <source>
        <dbReference type="ARBA" id="ARBA00022989"/>
    </source>
</evidence>
<dbReference type="PANTHER" id="PTHR43029:SF10">
    <property type="entry name" value="AMMONIUM TRANSPORTER MEP2"/>
    <property type="match status" value="1"/>
</dbReference>
<evidence type="ECO:0000256" key="2">
    <source>
        <dbReference type="ARBA" id="ARBA00005887"/>
    </source>
</evidence>
<proteinExistence type="inferred from homology"/>
<keyword evidence="4 8" id="KW-0812">Transmembrane</keyword>
<keyword evidence="7 8" id="KW-0924">Ammonia transport</keyword>
<protein>
    <recommendedName>
        <fullName evidence="8">Ammonium transporter</fullName>
    </recommendedName>
</protein>
<reference evidence="10" key="1">
    <citation type="submission" date="2022-10" db="EMBL/GenBank/DDBJ databases">
        <authorList>
            <person name="Botero Cardona J."/>
        </authorList>
    </citation>
    <scope>NUCLEOTIDE SEQUENCE</scope>
    <source>
        <strain evidence="10">R-83534</strain>
    </source>
</reference>
<keyword evidence="11" id="KW-1185">Reference proteome</keyword>
<gene>
    <name evidence="10" type="ORF">R83534S58_LOCUS617</name>
</gene>
<dbReference type="InterPro" id="IPR024041">
    <property type="entry name" value="NH4_transpt_AmtB-like_dom"/>
</dbReference>
<dbReference type="Proteomes" id="UP001154272">
    <property type="component" value="Unassembled WGS sequence"/>
</dbReference>
<evidence type="ECO:0000256" key="4">
    <source>
        <dbReference type="ARBA" id="ARBA00022692"/>
    </source>
</evidence>
<dbReference type="InterPro" id="IPR029020">
    <property type="entry name" value="Ammonium/urea_transptr"/>
</dbReference>
<feature type="transmembrane region" description="Helical" evidence="8">
    <location>
        <begin position="248"/>
        <end position="265"/>
    </location>
</feature>
<dbReference type="InterPro" id="IPR001905">
    <property type="entry name" value="Ammonium_transpt"/>
</dbReference>
<dbReference type="PANTHER" id="PTHR43029">
    <property type="entry name" value="AMMONIUM TRANSPORTER MEP2"/>
    <property type="match status" value="1"/>
</dbReference>
<feature type="domain" description="Ammonium transporter AmtB-like" evidence="9">
    <location>
        <begin position="43"/>
        <end position="454"/>
    </location>
</feature>
<evidence type="ECO:0000313" key="10">
    <source>
        <dbReference type="EMBL" id="CAI3932431.1"/>
    </source>
</evidence>